<evidence type="ECO:0000313" key="6">
    <source>
        <dbReference type="EMBL" id="MBO1751533.1"/>
    </source>
</evidence>
<dbReference type="HAMAP" id="MF_01077">
    <property type="entry name" value="RimP"/>
    <property type="match status" value="1"/>
</dbReference>
<dbReference type="PANTHER" id="PTHR33867:SF1">
    <property type="entry name" value="RIBOSOME MATURATION FACTOR RIMP"/>
    <property type="match status" value="1"/>
</dbReference>
<dbReference type="InterPro" id="IPR003728">
    <property type="entry name" value="Ribosome_maturation_RimP"/>
</dbReference>
<evidence type="ECO:0000256" key="2">
    <source>
        <dbReference type="ARBA" id="ARBA00022517"/>
    </source>
</evidence>
<dbReference type="Proteomes" id="UP000664209">
    <property type="component" value="Unassembled WGS sequence"/>
</dbReference>
<name>A0A939LPW4_9CELL</name>
<reference evidence="6" key="1">
    <citation type="submission" date="2021-03" db="EMBL/GenBank/DDBJ databases">
        <title>Actinotalea soli sp. nov., isolated from soil.</title>
        <authorList>
            <person name="Ping W."/>
            <person name="Zhang J."/>
        </authorList>
    </citation>
    <scope>NUCLEOTIDE SEQUENCE</scope>
    <source>
        <strain evidence="6">BY-33</strain>
    </source>
</reference>
<comment type="subcellular location">
    <subcellularLocation>
        <location evidence="3">Cytoplasm</location>
    </subcellularLocation>
</comment>
<accession>A0A939LPW4</accession>
<evidence type="ECO:0000259" key="5">
    <source>
        <dbReference type="Pfam" id="PF17384"/>
    </source>
</evidence>
<keyword evidence="2 3" id="KW-0690">Ribosome biogenesis</keyword>
<comment type="similarity">
    <text evidence="3">Belongs to the RimP family.</text>
</comment>
<sequence length="168" mass="17978">MVTSAGSGPADRVREVVRPVVETAGLHLEEVTVSSAGRRSVVRVVLDLDEHAVGSLDLDTLGEVSRAVSAAMDAADPVRGEHVLEVSTPGTDRPLTELRHFRRARTRLVALTTRDGSTLEGRLLDAGEDGLVLETGTGSTQQVPLDHVVRGEVRVELRRAEDDEEGDA</sequence>
<evidence type="ECO:0000256" key="1">
    <source>
        <dbReference type="ARBA" id="ARBA00022490"/>
    </source>
</evidence>
<dbReference type="SUPFAM" id="SSF74942">
    <property type="entry name" value="YhbC-like, C-terminal domain"/>
    <property type="match status" value="1"/>
</dbReference>
<dbReference type="CDD" id="cd01734">
    <property type="entry name" value="YlxS_C"/>
    <property type="match status" value="1"/>
</dbReference>
<organism evidence="6 7">
    <name type="scientific">Actinotalea soli</name>
    <dbReference type="NCBI Taxonomy" id="2819234"/>
    <lineage>
        <taxon>Bacteria</taxon>
        <taxon>Bacillati</taxon>
        <taxon>Actinomycetota</taxon>
        <taxon>Actinomycetes</taxon>
        <taxon>Micrococcales</taxon>
        <taxon>Cellulomonadaceae</taxon>
        <taxon>Actinotalea</taxon>
    </lineage>
</organism>
<dbReference type="GO" id="GO:0006412">
    <property type="term" value="P:translation"/>
    <property type="evidence" value="ECO:0007669"/>
    <property type="project" value="TreeGrafter"/>
</dbReference>
<proteinExistence type="inferred from homology"/>
<feature type="domain" description="Ribosome maturation factor RimP C-terminal" evidence="5">
    <location>
        <begin position="95"/>
        <end position="156"/>
    </location>
</feature>
<dbReference type="SUPFAM" id="SSF75420">
    <property type="entry name" value="YhbC-like, N-terminal domain"/>
    <property type="match status" value="1"/>
</dbReference>
<dbReference type="Pfam" id="PF02576">
    <property type="entry name" value="RimP_N"/>
    <property type="match status" value="1"/>
</dbReference>
<dbReference type="InterPro" id="IPR028998">
    <property type="entry name" value="RimP_C"/>
</dbReference>
<dbReference type="AlphaFoldDB" id="A0A939LPW4"/>
<evidence type="ECO:0000256" key="3">
    <source>
        <dbReference type="HAMAP-Rule" id="MF_01077"/>
    </source>
</evidence>
<dbReference type="InterPro" id="IPR036847">
    <property type="entry name" value="RimP_C_sf"/>
</dbReference>
<comment type="function">
    <text evidence="3">Required for maturation of 30S ribosomal subunits.</text>
</comment>
<dbReference type="InterPro" id="IPR028989">
    <property type="entry name" value="RimP_N"/>
</dbReference>
<dbReference type="PANTHER" id="PTHR33867">
    <property type="entry name" value="RIBOSOME MATURATION FACTOR RIMP"/>
    <property type="match status" value="1"/>
</dbReference>
<evidence type="ECO:0000259" key="4">
    <source>
        <dbReference type="Pfam" id="PF02576"/>
    </source>
</evidence>
<keyword evidence="7" id="KW-1185">Reference proteome</keyword>
<dbReference type="InterPro" id="IPR035956">
    <property type="entry name" value="RimP_N_sf"/>
</dbReference>
<gene>
    <name evidence="3" type="primary">rimP</name>
    <name evidence="6" type="ORF">J4G33_06910</name>
</gene>
<dbReference type="GO" id="GO:0005829">
    <property type="term" value="C:cytosol"/>
    <property type="evidence" value="ECO:0007669"/>
    <property type="project" value="TreeGrafter"/>
</dbReference>
<evidence type="ECO:0000313" key="7">
    <source>
        <dbReference type="Proteomes" id="UP000664209"/>
    </source>
</evidence>
<dbReference type="Gene3D" id="3.30.300.70">
    <property type="entry name" value="RimP-like superfamily, N-terminal"/>
    <property type="match status" value="1"/>
</dbReference>
<comment type="caution">
    <text evidence="6">The sequence shown here is derived from an EMBL/GenBank/DDBJ whole genome shotgun (WGS) entry which is preliminary data.</text>
</comment>
<dbReference type="GO" id="GO:0000028">
    <property type="term" value="P:ribosomal small subunit assembly"/>
    <property type="evidence" value="ECO:0007669"/>
    <property type="project" value="TreeGrafter"/>
</dbReference>
<feature type="domain" description="Ribosome maturation factor RimP N-terminal" evidence="4">
    <location>
        <begin position="17"/>
        <end position="92"/>
    </location>
</feature>
<dbReference type="EMBL" id="JAGEMK010000003">
    <property type="protein sequence ID" value="MBO1751533.1"/>
    <property type="molecule type" value="Genomic_DNA"/>
</dbReference>
<protein>
    <recommendedName>
        <fullName evidence="3">Ribosome maturation factor RimP</fullName>
    </recommendedName>
</protein>
<keyword evidence="1 3" id="KW-0963">Cytoplasm</keyword>
<dbReference type="Pfam" id="PF17384">
    <property type="entry name" value="DUF150_C"/>
    <property type="match status" value="1"/>
</dbReference>